<gene>
    <name evidence="4" type="ORF">EDC05_001407</name>
</gene>
<sequence>MNLFILKNTVLHLAVYHIILLFHHAVHAAAPASGFEDGDGDIKGLLGMRPDLADELAPSADGDNSPFIQGNNDGDAVFPSSPPNAAASAISAATKKQNDDIECISGCKDTDQSCRARCLGVPGVAARKTPRKQDISGNLPLNWRKHSVAKETGLQNSASVLQFSPMLLVLSCLEAKHADAVQLHRSSHDSIMSCLGDCATSKCRDDCFLNDMSDEEIVRRTQRCTESCKDEPEELVQMCIQKCSYYLMDPVGHDLDEQSITDSRGLLPDTPHVRTRIRLIGPDGLPIISTVEDAAETATPTNSEDSANTTSSTWTPVYRVHIISGAGERLYIWWGYYLVLVICLVLHLE</sequence>
<organism evidence="4 5">
    <name type="scientific">Coemansia umbellata</name>
    <dbReference type="NCBI Taxonomy" id="1424467"/>
    <lineage>
        <taxon>Eukaryota</taxon>
        <taxon>Fungi</taxon>
        <taxon>Fungi incertae sedis</taxon>
        <taxon>Zoopagomycota</taxon>
        <taxon>Kickxellomycotina</taxon>
        <taxon>Kickxellomycetes</taxon>
        <taxon>Kickxellales</taxon>
        <taxon>Kickxellaceae</taxon>
        <taxon>Coemansia</taxon>
    </lineage>
</organism>
<protein>
    <submittedName>
        <fullName evidence="4">Uncharacterized protein</fullName>
    </submittedName>
</protein>
<dbReference type="Proteomes" id="UP001151295">
    <property type="component" value="Unassembled WGS sequence"/>
</dbReference>
<evidence type="ECO:0000313" key="4">
    <source>
        <dbReference type="EMBL" id="KAJ1994785.1"/>
    </source>
</evidence>
<feature type="transmembrane region" description="Helical" evidence="2">
    <location>
        <begin position="330"/>
        <end position="348"/>
    </location>
</feature>
<feature type="signal peptide" evidence="3">
    <location>
        <begin position="1"/>
        <end position="28"/>
    </location>
</feature>
<dbReference type="EMBL" id="JANBQD010000010">
    <property type="protein sequence ID" value="KAJ1994785.1"/>
    <property type="molecule type" value="Genomic_DNA"/>
</dbReference>
<keyword evidence="2" id="KW-0472">Membrane</keyword>
<evidence type="ECO:0000256" key="2">
    <source>
        <dbReference type="SAM" id="Phobius"/>
    </source>
</evidence>
<keyword evidence="2" id="KW-1133">Transmembrane helix</keyword>
<feature type="region of interest" description="Disordered" evidence="1">
    <location>
        <begin position="53"/>
        <end position="85"/>
    </location>
</feature>
<accession>A0ABQ8PRV6</accession>
<feature type="chain" id="PRO_5047441933" evidence="3">
    <location>
        <begin position="29"/>
        <end position="349"/>
    </location>
</feature>
<name>A0ABQ8PRV6_9FUNG</name>
<keyword evidence="3" id="KW-0732">Signal</keyword>
<reference evidence="4" key="1">
    <citation type="submission" date="2022-07" db="EMBL/GenBank/DDBJ databases">
        <title>Phylogenomic reconstructions and comparative analyses of Kickxellomycotina fungi.</title>
        <authorList>
            <person name="Reynolds N.K."/>
            <person name="Stajich J.E."/>
            <person name="Barry K."/>
            <person name="Grigoriev I.V."/>
            <person name="Crous P."/>
            <person name="Smith M.E."/>
        </authorList>
    </citation>
    <scope>NUCLEOTIDE SEQUENCE</scope>
    <source>
        <strain evidence="4">BCRC 34882</strain>
    </source>
</reference>
<evidence type="ECO:0000313" key="5">
    <source>
        <dbReference type="Proteomes" id="UP001151295"/>
    </source>
</evidence>
<keyword evidence="5" id="KW-1185">Reference proteome</keyword>
<keyword evidence="2" id="KW-0812">Transmembrane</keyword>
<comment type="caution">
    <text evidence="4">The sequence shown here is derived from an EMBL/GenBank/DDBJ whole genome shotgun (WGS) entry which is preliminary data.</text>
</comment>
<proteinExistence type="predicted"/>
<evidence type="ECO:0000256" key="3">
    <source>
        <dbReference type="SAM" id="SignalP"/>
    </source>
</evidence>
<evidence type="ECO:0000256" key="1">
    <source>
        <dbReference type="SAM" id="MobiDB-lite"/>
    </source>
</evidence>